<dbReference type="EMBL" id="NHTK01001370">
    <property type="protein sequence ID" value="PPQ99059.1"/>
    <property type="molecule type" value="Genomic_DNA"/>
</dbReference>
<dbReference type="Pfam" id="PF06108">
    <property type="entry name" value="DUF952"/>
    <property type="match status" value="1"/>
</dbReference>
<sequence>MSFPNYIYKIVPSSSPIPSPLPDKLPVSQLDQNDGFIHLSTVHQVPRTLERFFSDHDTIYLLRVKYDGVESLIRWESGNGSASGNPGDPDVFPHLYNDLCLGKNEVDSFRTWERDESGWKNAIESSEKDGWFVY</sequence>
<evidence type="ECO:0008006" key="3">
    <source>
        <dbReference type="Google" id="ProtNLM"/>
    </source>
</evidence>
<reference evidence="1 2" key="1">
    <citation type="journal article" date="2018" name="Evol. Lett.">
        <title>Horizontal gene cluster transfer increased hallucinogenic mushroom diversity.</title>
        <authorList>
            <person name="Reynolds H.T."/>
            <person name="Vijayakumar V."/>
            <person name="Gluck-Thaler E."/>
            <person name="Korotkin H.B."/>
            <person name="Matheny P.B."/>
            <person name="Slot J.C."/>
        </authorList>
    </citation>
    <scope>NUCLEOTIDE SEQUENCE [LARGE SCALE GENOMIC DNA]</scope>
    <source>
        <strain evidence="1 2">2629</strain>
    </source>
</reference>
<dbReference type="SUPFAM" id="SSF56399">
    <property type="entry name" value="ADP-ribosylation"/>
    <property type="match status" value="1"/>
</dbReference>
<keyword evidence="2" id="KW-1185">Reference proteome</keyword>
<dbReference type="Proteomes" id="UP000284842">
    <property type="component" value="Unassembled WGS sequence"/>
</dbReference>
<proteinExistence type="predicted"/>
<dbReference type="AlphaFoldDB" id="A0A409Y7W8"/>
<accession>A0A409Y7W8</accession>
<dbReference type="InterPro" id="IPR009297">
    <property type="entry name" value="DUF952"/>
</dbReference>
<dbReference type="PANTHER" id="PTHR34129:SF1">
    <property type="entry name" value="DUF952 DOMAIN-CONTAINING PROTEIN"/>
    <property type="match status" value="1"/>
</dbReference>
<protein>
    <recommendedName>
        <fullName evidence="3">DUF952 domain-containing protein</fullName>
    </recommendedName>
</protein>
<dbReference type="PANTHER" id="PTHR34129">
    <property type="entry name" value="BLR1139 PROTEIN"/>
    <property type="match status" value="1"/>
</dbReference>
<organism evidence="1 2">
    <name type="scientific">Panaeolus cyanescens</name>
    <dbReference type="NCBI Taxonomy" id="181874"/>
    <lineage>
        <taxon>Eukaryota</taxon>
        <taxon>Fungi</taxon>
        <taxon>Dikarya</taxon>
        <taxon>Basidiomycota</taxon>
        <taxon>Agaricomycotina</taxon>
        <taxon>Agaricomycetes</taxon>
        <taxon>Agaricomycetidae</taxon>
        <taxon>Agaricales</taxon>
        <taxon>Agaricineae</taxon>
        <taxon>Galeropsidaceae</taxon>
        <taxon>Panaeolus</taxon>
    </lineage>
</organism>
<gene>
    <name evidence="1" type="ORF">CVT24_003619</name>
</gene>
<dbReference type="InParanoid" id="A0A409Y7W8"/>
<evidence type="ECO:0000313" key="2">
    <source>
        <dbReference type="Proteomes" id="UP000284842"/>
    </source>
</evidence>
<comment type="caution">
    <text evidence="1">The sequence shown here is derived from an EMBL/GenBank/DDBJ whole genome shotgun (WGS) entry which is preliminary data.</text>
</comment>
<dbReference type="Gene3D" id="3.20.170.20">
    <property type="entry name" value="Protein of unknown function DUF952"/>
    <property type="match status" value="1"/>
</dbReference>
<dbReference type="OrthoDB" id="3335358at2759"/>
<name>A0A409Y7W8_9AGAR</name>
<evidence type="ECO:0000313" key="1">
    <source>
        <dbReference type="EMBL" id="PPQ99059.1"/>
    </source>
</evidence>
<dbReference type="STRING" id="181874.A0A409Y7W8"/>